<name>A0A3N1KQ16_9PROT</name>
<evidence type="ECO:0000259" key="2">
    <source>
        <dbReference type="SMART" id="SM00822"/>
    </source>
</evidence>
<comment type="similarity">
    <text evidence="1">Belongs to the short-chain dehydrogenases/reductases (SDR) family.</text>
</comment>
<dbReference type="FunFam" id="3.40.50.720:FF:000084">
    <property type="entry name" value="Short-chain dehydrogenase reductase"/>
    <property type="match status" value="1"/>
</dbReference>
<dbReference type="PANTHER" id="PTHR42760">
    <property type="entry name" value="SHORT-CHAIN DEHYDROGENASES/REDUCTASES FAMILY MEMBER"/>
    <property type="match status" value="1"/>
</dbReference>
<reference evidence="3 4" key="1">
    <citation type="submission" date="2018-11" db="EMBL/GenBank/DDBJ databases">
        <title>Genomic Encyclopedia of Type Strains, Phase IV (KMG-IV): sequencing the most valuable type-strain genomes for metagenomic binning, comparative biology and taxonomic classification.</title>
        <authorList>
            <person name="Goeker M."/>
        </authorList>
    </citation>
    <scope>NUCLEOTIDE SEQUENCE [LARGE SCALE GENOMIC DNA]</scope>
    <source>
        <strain evidence="3 4">DSM 5900</strain>
    </source>
</reference>
<proteinExistence type="inferred from homology"/>
<dbReference type="GO" id="GO:0030497">
    <property type="term" value="P:fatty acid elongation"/>
    <property type="evidence" value="ECO:0007669"/>
    <property type="project" value="TreeGrafter"/>
</dbReference>
<dbReference type="PRINTS" id="PR00081">
    <property type="entry name" value="GDHRDH"/>
</dbReference>
<dbReference type="OrthoDB" id="154414at2"/>
<gene>
    <name evidence="3" type="ORF">EDC65_4532</name>
</gene>
<dbReference type="PANTHER" id="PTHR42760:SF40">
    <property type="entry name" value="3-OXOACYL-[ACYL-CARRIER-PROTEIN] REDUCTASE, CHLOROPLASTIC"/>
    <property type="match status" value="1"/>
</dbReference>
<accession>A0A3N1KQ16</accession>
<dbReference type="PROSITE" id="PS00061">
    <property type="entry name" value="ADH_SHORT"/>
    <property type="match status" value="1"/>
</dbReference>
<dbReference type="InterPro" id="IPR057326">
    <property type="entry name" value="KR_dom"/>
</dbReference>
<evidence type="ECO:0000313" key="3">
    <source>
        <dbReference type="EMBL" id="ROP83883.1"/>
    </source>
</evidence>
<dbReference type="SUPFAM" id="SSF51735">
    <property type="entry name" value="NAD(P)-binding Rossmann-fold domains"/>
    <property type="match status" value="1"/>
</dbReference>
<dbReference type="InterPro" id="IPR002347">
    <property type="entry name" value="SDR_fam"/>
</dbReference>
<dbReference type="EMBL" id="RJKX01000016">
    <property type="protein sequence ID" value="ROP83883.1"/>
    <property type="molecule type" value="Genomic_DNA"/>
</dbReference>
<dbReference type="Gene3D" id="3.40.50.720">
    <property type="entry name" value="NAD(P)-binding Rossmann-like Domain"/>
    <property type="match status" value="1"/>
</dbReference>
<feature type="domain" description="Ketoreductase" evidence="2">
    <location>
        <begin position="6"/>
        <end position="191"/>
    </location>
</feature>
<dbReference type="InterPro" id="IPR020904">
    <property type="entry name" value="Sc_DH/Rdtase_CS"/>
</dbReference>
<evidence type="ECO:0000256" key="1">
    <source>
        <dbReference type="ARBA" id="ARBA00006484"/>
    </source>
</evidence>
<sequence>MAAQGRVLVVTGASRGIGAAVARQAGAAGWHVAVHFAGQAVAADKVVADIRAAGGTAAAFQAEIADPAEVASLFAAVDRTLGPLGGLVNNAGIIGGRFPVLEPEAGALERVLAVNVAGTYHAMTEAARRMATSRGGAGGAIVNLSSIVSRTGGLPQETHYAASKGAVDSLTLGLARELAPEGIRVNAVRPGIIATDIHDVHGGAEFLAGFGPQIPAGRPGTPDEVASTVLWLLSDAAAYVTGALFDVGGGR</sequence>
<dbReference type="PRINTS" id="PR00080">
    <property type="entry name" value="SDRFAMILY"/>
</dbReference>
<keyword evidence="4" id="KW-1185">Reference proteome</keyword>
<dbReference type="RefSeq" id="WP_123693794.1">
    <property type="nucleotide sequence ID" value="NZ_AP019700.1"/>
</dbReference>
<protein>
    <submittedName>
        <fullName evidence="3">NAD(P)-dependent dehydrogenase (Short-subunit alcohol dehydrogenase family)</fullName>
    </submittedName>
</protein>
<dbReference type="GO" id="GO:0016616">
    <property type="term" value="F:oxidoreductase activity, acting on the CH-OH group of donors, NAD or NADP as acceptor"/>
    <property type="evidence" value="ECO:0007669"/>
    <property type="project" value="TreeGrafter"/>
</dbReference>
<dbReference type="InterPro" id="IPR036291">
    <property type="entry name" value="NAD(P)-bd_dom_sf"/>
</dbReference>
<dbReference type="Proteomes" id="UP000278222">
    <property type="component" value="Unassembled WGS sequence"/>
</dbReference>
<dbReference type="AlphaFoldDB" id="A0A3N1KQ16"/>
<evidence type="ECO:0000313" key="4">
    <source>
        <dbReference type="Proteomes" id="UP000278222"/>
    </source>
</evidence>
<comment type="caution">
    <text evidence="3">The sequence shown here is derived from an EMBL/GenBank/DDBJ whole genome shotgun (WGS) entry which is preliminary data.</text>
</comment>
<dbReference type="Pfam" id="PF13561">
    <property type="entry name" value="adh_short_C2"/>
    <property type="match status" value="1"/>
</dbReference>
<organism evidence="3 4">
    <name type="scientific">Stella humosa</name>
    <dbReference type="NCBI Taxonomy" id="94"/>
    <lineage>
        <taxon>Bacteria</taxon>
        <taxon>Pseudomonadati</taxon>
        <taxon>Pseudomonadota</taxon>
        <taxon>Alphaproteobacteria</taxon>
        <taxon>Rhodospirillales</taxon>
        <taxon>Stellaceae</taxon>
        <taxon>Stella</taxon>
    </lineage>
</organism>
<dbReference type="SMART" id="SM00822">
    <property type="entry name" value="PKS_KR"/>
    <property type="match status" value="1"/>
</dbReference>